<feature type="transmembrane region" description="Helical" evidence="1">
    <location>
        <begin position="305"/>
        <end position="325"/>
    </location>
</feature>
<sequence length="345" mass="37092">MARSTLSTPIAILSIIAGAGAFVVTQAVTKDTFEPILAACGNAKDYATMEDFVAQTGYHRYDKLAGMGVLDVFVCMITQFFVFLVERSPAGMLTWGTTIISAIPAMMLILLEAGRSGNRALLLWPTTFSLIAQFLGISVVFPLLWVPSYCFFANESGVVNLSLARSLVFWCLPFTLLSVAAFVLPVDSDEWTLVAGTLAGPLICLTGLIAWILGPPATPTQKDVAASAEAAGVSFGMGGILALLGWFYMIYTVLINYGMDYEALWKDLWTDAHPSIQFMSIDASVLWVGLVLHIASRKLSSVAEVLLLTPFFGPGAACCMALASLEMDRVPPVSNSSSDEIKKDK</sequence>
<feature type="transmembrane region" description="Helical" evidence="1">
    <location>
        <begin position="191"/>
        <end position="213"/>
    </location>
</feature>
<evidence type="ECO:0000313" key="4">
    <source>
        <dbReference type="Proteomes" id="UP001153069"/>
    </source>
</evidence>
<keyword evidence="1" id="KW-1133">Transmembrane helix</keyword>
<feature type="transmembrane region" description="Helical" evidence="1">
    <location>
        <begin position="92"/>
        <end position="111"/>
    </location>
</feature>
<dbReference type="OrthoDB" id="2155462at2759"/>
<evidence type="ECO:0000256" key="2">
    <source>
        <dbReference type="SAM" id="SignalP"/>
    </source>
</evidence>
<gene>
    <name evidence="3" type="ORF">SEMRO_1379_G267700.1</name>
</gene>
<feature type="transmembrane region" description="Helical" evidence="1">
    <location>
        <begin position="64"/>
        <end position="85"/>
    </location>
</feature>
<evidence type="ECO:0000313" key="3">
    <source>
        <dbReference type="EMBL" id="CAB9523119.1"/>
    </source>
</evidence>
<feature type="transmembrane region" description="Helical" evidence="1">
    <location>
        <begin position="167"/>
        <end position="185"/>
    </location>
</feature>
<name>A0A9N8ENA6_9STRA</name>
<dbReference type="Proteomes" id="UP001153069">
    <property type="component" value="Unassembled WGS sequence"/>
</dbReference>
<keyword evidence="2" id="KW-0732">Signal</keyword>
<keyword evidence="4" id="KW-1185">Reference proteome</keyword>
<reference evidence="3" key="1">
    <citation type="submission" date="2020-06" db="EMBL/GenBank/DDBJ databases">
        <authorList>
            <consortium name="Plant Systems Biology data submission"/>
        </authorList>
    </citation>
    <scope>NUCLEOTIDE SEQUENCE</scope>
    <source>
        <strain evidence="3">D6</strain>
    </source>
</reference>
<comment type="caution">
    <text evidence="3">The sequence shown here is derived from an EMBL/GenBank/DDBJ whole genome shotgun (WGS) entry which is preliminary data.</text>
</comment>
<feature type="transmembrane region" description="Helical" evidence="1">
    <location>
        <begin position="123"/>
        <end position="146"/>
    </location>
</feature>
<evidence type="ECO:0000256" key="1">
    <source>
        <dbReference type="SAM" id="Phobius"/>
    </source>
</evidence>
<dbReference type="AlphaFoldDB" id="A0A9N8ENA6"/>
<organism evidence="3 4">
    <name type="scientific">Seminavis robusta</name>
    <dbReference type="NCBI Taxonomy" id="568900"/>
    <lineage>
        <taxon>Eukaryota</taxon>
        <taxon>Sar</taxon>
        <taxon>Stramenopiles</taxon>
        <taxon>Ochrophyta</taxon>
        <taxon>Bacillariophyta</taxon>
        <taxon>Bacillariophyceae</taxon>
        <taxon>Bacillariophycidae</taxon>
        <taxon>Naviculales</taxon>
        <taxon>Naviculaceae</taxon>
        <taxon>Seminavis</taxon>
    </lineage>
</organism>
<proteinExistence type="predicted"/>
<feature type="chain" id="PRO_5040211392" evidence="2">
    <location>
        <begin position="22"/>
        <end position="345"/>
    </location>
</feature>
<feature type="transmembrane region" description="Helical" evidence="1">
    <location>
        <begin position="275"/>
        <end position="293"/>
    </location>
</feature>
<protein>
    <submittedName>
        <fullName evidence="3">Uncharacterized protein</fullName>
    </submittedName>
</protein>
<keyword evidence="1" id="KW-0472">Membrane</keyword>
<keyword evidence="1" id="KW-0812">Transmembrane</keyword>
<feature type="signal peptide" evidence="2">
    <location>
        <begin position="1"/>
        <end position="21"/>
    </location>
</feature>
<accession>A0A9N8ENA6</accession>
<feature type="transmembrane region" description="Helical" evidence="1">
    <location>
        <begin position="233"/>
        <end position="255"/>
    </location>
</feature>
<dbReference type="EMBL" id="CAICTM010001377">
    <property type="protein sequence ID" value="CAB9523119.1"/>
    <property type="molecule type" value="Genomic_DNA"/>
</dbReference>